<evidence type="ECO:0000313" key="3">
    <source>
        <dbReference type="EMBL" id="THH06808.1"/>
    </source>
</evidence>
<dbReference type="Pfam" id="PF13805">
    <property type="entry name" value="Pil1"/>
    <property type="match status" value="1"/>
</dbReference>
<dbReference type="InterPro" id="IPR027267">
    <property type="entry name" value="AH/BAR_dom_sf"/>
</dbReference>
<dbReference type="PANTHER" id="PTHR31962:SF1">
    <property type="entry name" value="SPHINGOLIPID LONG CHAIN BASE-RESPONSIVE PROTEIN PIL1"/>
    <property type="match status" value="1"/>
</dbReference>
<accession>A0A4S4L7L0</accession>
<name>A0A4S4L7L0_9AGAM</name>
<dbReference type="InterPro" id="IPR028245">
    <property type="entry name" value="PIL1/LSP1"/>
</dbReference>
<proteinExistence type="predicted"/>
<keyword evidence="4" id="KW-1185">Reference proteome</keyword>
<feature type="coiled-coil region" evidence="1">
    <location>
        <begin position="205"/>
        <end position="232"/>
    </location>
</feature>
<dbReference type="GO" id="GO:0006897">
    <property type="term" value="P:endocytosis"/>
    <property type="evidence" value="ECO:0007669"/>
    <property type="project" value="TreeGrafter"/>
</dbReference>
<dbReference type="GO" id="GO:0005886">
    <property type="term" value="C:plasma membrane"/>
    <property type="evidence" value="ECO:0007669"/>
    <property type="project" value="TreeGrafter"/>
</dbReference>
<feature type="region of interest" description="Disordered" evidence="2">
    <location>
        <begin position="366"/>
        <end position="543"/>
    </location>
</feature>
<sequence>MPSFLSSLANKAQTAYEGSPLAGQVTQIQSKLQSHGGADTSAGGDAQGGLGAKSSALGNIHHQFKQLQMQYSFVAPVQRIITTQKSVSLDYLSVSKDQKSQSKEVYLWGQKEDEDIKDGAVKLLTKSILSFTRATAVSDRLAYLSFVQGSLSGVLAAELDASRLPLKTLRNAENTIEPKRSLCSNLQIQISKLENDRPKGSEKRLAELKHQLQQAEDDYLTAEKELEIIKRKAMLESERSKWAALREYGEKLVLLAEASAPIVSALPFIPPSAAQPYTGAQATAATRASLQQALDNYTPGSLSHSFQPSTADLNRSDSRSFGVTHASELSSIASSSSPATPSAAAPIQASVPDNLVASSDPIQSQRISNPSLATAPARTSPPNDNLSNPSAASPTSVAPISIPEPTVAETGVPVLASADGPGPSSGSLKDLKSDSFKSPKPLPYGANTAADLVPGYNRGVGQSSTKLESAEEEKARLQREERERVLRGFNPAQNYETAEEEKKRLEREERERLLNEQFSKQGGSSGKEDEGDGDATPPPYQEI</sequence>
<dbReference type="Gene3D" id="1.20.1270.60">
    <property type="entry name" value="Arfaptin homology (AH) domain/BAR domain"/>
    <property type="match status" value="1"/>
</dbReference>
<dbReference type="GO" id="GO:0070941">
    <property type="term" value="P:eisosome assembly"/>
    <property type="evidence" value="ECO:0007669"/>
    <property type="project" value="TreeGrafter"/>
</dbReference>
<feature type="compositionally biased region" description="Polar residues" evidence="2">
    <location>
        <begin position="380"/>
        <end position="398"/>
    </location>
</feature>
<feature type="compositionally biased region" description="Polar residues" evidence="2">
    <location>
        <begin position="299"/>
        <end position="313"/>
    </location>
</feature>
<protein>
    <submittedName>
        <fullName evidence="3">Uncharacterized protein</fullName>
    </submittedName>
</protein>
<dbReference type="PANTHER" id="PTHR31962">
    <property type="entry name" value="SPHINGOLIPID LONG CHAIN BASE-RESPONSIVE PROTEIN PIL1"/>
    <property type="match status" value="1"/>
</dbReference>
<dbReference type="EMBL" id="SGPK01000174">
    <property type="protein sequence ID" value="THH06808.1"/>
    <property type="molecule type" value="Genomic_DNA"/>
</dbReference>
<organism evidence="3 4">
    <name type="scientific">Phellinidium pouzarii</name>
    <dbReference type="NCBI Taxonomy" id="167371"/>
    <lineage>
        <taxon>Eukaryota</taxon>
        <taxon>Fungi</taxon>
        <taxon>Dikarya</taxon>
        <taxon>Basidiomycota</taxon>
        <taxon>Agaricomycotina</taxon>
        <taxon>Agaricomycetes</taxon>
        <taxon>Hymenochaetales</taxon>
        <taxon>Hymenochaetaceae</taxon>
        <taxon>Phellinidium</taxon>
    </lineage>
</organism>
<reference evidence="3 4" key="1">
    <citation type="submission" date="2019-02" db="EMBL/GenBank/DDBJ databases">
        <title>Genome sequencing of the rare red list fungi Phellinidium pouzarii.</title>
        <authorList>
            <person name="Buettner E."/>
            <person name="Kellner H."/>
        </authorList>
    </citation>
    <scope>NUCLEOTIDE SEQUENCE [LARGE SCALE GENOMIC DNA]</scope>
    <source>
        <strain evidence="3 4">DSM 108285</strain>
    </source>
</reference>
<feature type="region of interest" description="Disordered" evidence="2">
    <location>
        <begin position="299"/>
        <end position="319"/>
    </location>
</feature>
<dbReference type="Proteomes" id="UP000308199">
    <property type="component" value="Unassembled WGS sequence"/>
</dbReference>
<feature type="compositionally biased region" description="Basic and acidic residues" evidence="2">
    <location>
        <begin position="468"/>
        <end position="486"/>
    </location>
</feature>
<keyword evidence="1" id="KW-0175">Coiled coil</keyword>
<evidence type="ECO:0000256" key="2">
    <source>
        <dbReference type="SAM" id="MobiDB-lite"/>
    </source>
</evidence>
<dbReference type="GO" id="GO:0036286">
    <property type="term" value="C:eisosome filament"/>
    <property type="evidence" value="ECO:0007669"/>
    <property type="project" value="TreeGrafter"/>
</dbReference>
<dbReference type="GO" id="GO:0008289">
    <property type="term" value="F:lipid binding"/>
    <property type="evidence" value="ECO:0007669"/>
    <property type="project" value="TreeGrafter"/>
</dbReference>
<evidence type="ECO:0000256" key="1">
    <source>
        <dbReference type="SAM" id="Coils"/>
    </source>
</evidence>
<evidence type="ECO:0000313" key="4">
    <source>
        <dbReference type="Proteomes" id="UP000308199"/>
    </source>
</evidence>
<feature type="compositionally biased region" description="Basic and acidic residues" evidence="2">
    <location>
        <begin position="500"/>
        <end position="514"/>
    </location>
</feature>
<gene>
    <name evidence="3" type="ORF">EW145_g3830</name>
</gene>
<comment type="caution">
    <text evidence="3">The sequence shown here is derived from an EMBL/GenBank/DDBJ whole genome shotgun (WGS) entry which is preliminary data.</text>
</comment>
<dbReference type="OrthoDB" id="5599269at2759"/>
<dbReference type="AlphaFoldDB" id="A0A4S4L7L0"/>